<feature type="chain" id="PRO_5045813254" evidence="3">
    <location>
        <begin position="22"/>
        <end position="363"/>
    </location>
</feature>
<dbReference type="PANTHER" id="PTHR30097:SF4">
    <property type="entry name" value="SLR6042 PROTEIN"/>
    <property type="match status" value="1"/>
</dbReference>
<dbReference type="EMBL" id="JADIKD010000011">
    <property type="protein sequence ID" value="MFK2918090.1"/>
    <property type="molecule type" value="Genomic_DNA"/>
</dbReference>
<dbReference type="Pfam" id="PF25954">
    <property type="entry name" value="Beta-barrel_RND_2"/>
    <property type="match status" value="1"/>
</dbReference>
<dbReference type="Gene3D" id="2.40.30.170">
    <property type="match status" value="1"/>
</dbReference>
<dbReference type="InterPro" id="IPR058792">
    <property type="entry name" value="Beta-barrel_RND_2"/>
</dbReference>
<evidence type="ECO:0000256" key="2">
    <source>
        <dbReference type="ARBA" id="ARBA00022448"/>
    </source>
</evidence>
<name>A0ABW8K5B1_9GAMM</name>
<accession>A0ABW8K5B1</accession>
<dbReference type="PANTHER" id="PTHR30097">
    <property type="entry name" value="CATION EFFLUX SYSTEM PROTEIN CUSB"/>
    <property type="match status" value="1"/>
</dbReference>
<dbReference type="InterPro" id="IPR058647">
    <property type="entry name" value="BSH_CzcB-like"/>
</dbReference>
<protein>
    <submittedName>
        <fullName evidence="7">Efflux RND transporter periplasmic adaptor subunit</fullName>
    </submittedName>
</protein>
<dbReference type="NCBIfam" id="TIGR01730">
    <property type="entry name" value="RND_mfp"/>
    <property type="match status" value="1"/>
</dbReference>
<dbReference type="Proteomes" id="UP001620408">
    <property type="component" value="Unassembled WGS sequence"/>
</dbReference>
<organism evidence="7 8">
    <name type="scientific">Dyella koreensis</name>
    <dbReference type="NCBI Taxonomy" id="311235"/>
    <lineage>
        <taxon>Bacteria</taxon>
        <taxon>Pseudomonadati</taxon>
        <taxon>Pseudomonadota</taxon>
        <taxon>Gammaproteobacteria</taxon>
        <taxon>Lysobacterales</taxon>
        <taxon>Rhodanobacteraceae</taxon>
        <taxon>Dyella</taxon>
    </lineage>
</organism>
<dbReference type="SUPFAM" id="SSF111369">
    <property type="entry name" value="HlyD-like secretion proteins"/>
    <property type="match status" value="1"/>
</dbReference>
<evidence type="ECO:0000313" key="7">
    <source>
        <dbReference type="EMBL" id="MFK2918090.1"/>
    </source>
</evidence>
<feature type="domain" description="CzcB-like barrel-sandwich hybrid" evidence="5">
    <location>
        <begin position="69"/>
        <end position="206"/>
    </location>
</feature>
<evidence type="ECO:0000313" key="8">
    <source>
        <dbReference type="Proteomes" id="UP001620408"/>
    </source>
</evidence>
<evidence type="ECO:0000256" key="1">
    <source>
        <dbReference type="ARBA" id="ARBA00009477"/>
    </source>
</evidence>
<feature type="signal peptide" evidence="3">
    <location>
        <begin position="1"/>
        <end position="21"/>
    </location>
</feature>
<reference evidence="7 8" key="1">
    <citation type="submission" date="2020-10" db="EMBL/GenBank/DDBJ databases">
        <title>Phylogeny of dyella-like bacteria.</title>
        <authorList>
            <person name="Fu J."/>
        </authorList>
    </citation>
    <scope>NUCLEOTIDE SEQUENCE [LARGE SCALE GENOMIC DNA]</scope>
    <source>
        <strain evidence="7 8">BB4</strain>
    </source>
</reference>
<keyword evidence="3" id="KW-0732">Signal</keyword>
<evidence type="ECO:0000259" key="6">
    <source>
        <dbReference type="Pfam" id="PF25975"/>
    </source>
</evidence>
<feature type="domain" description="CusB-like beta-barrel" evidence="4">
    <location>
        <begin position="209"/>
        <end position="278"/>
    </location>
</feature>
<sequence>MIFSATSLWLVLATLSGSAMADTSDSGSALTLDTAAIKAEGIVTAPAAVRRLQGEIKAPGEVKANGYATVLVSPRVPAQVVKRQARLGDSVKAGAPLVTLSSVEVAEAQGALIVGEREWQRVSSLGAQAVSERRYTEVKVQRDQARARLRAYGLSDGQITALLRGGSSRADGTFELLAPADGRITTDEFMLGERIEPGRTLFTLVDEDSVWIQAQLAPAEAGRVQRGSTARIEAHGQTISGKVVQLPHQASEQTRTVPVRIEASNRDDLLHNGEFVDTFIAAGEGRDALAVPDEAILLMQNQPTVFVAAGQGRFEPVPVAPGDSQGGWTVIRDGLKPGAPVVVKGAFALKARLLKSQIGGDGH</sequence>
<dbReference type="Gene3D" id="1.10.287.470">
    <property type="entry name" value="Helix hairpin bin"/>
    <property type="match status" value="1"/>
</dbReference>
<keyword evidence="2" id="KW-0813">Transport</keyword>
<feature type="domain" description="CzcB-like C-terminal circularly permuted SH3-like" evidence="6">
    <location>
        <begin position="289"/>
        <end position="350"/>
    </location>
</feature>
<evidence type="ECO:0000259" key="5">
    <source>
        <dbReference type="Pfam" id="PF25973"/>
    </source>
</evidence>
<evidence type="ECO:0000259" key="4">
    <source>
        <dbReference type="Pfam" id="PF25954"/>
    </source>
</evidence>
<dbReference type="Gene3D" id="2.40.50.100">
    <property type="match status" value="1"/>
</dbReference>
<keyword evidence="8" id="KW-1185">Reference proteome</keyword>
<dbReference type="InterPro" id="IPR051909">
    <property type="entry name" value="MFP_Cation_Efflux"/>
</dbReference>
<gene>
    <name evidence="7" type="ORF">ISS97_12510</name>
</gene>
<comment type="similarity">
    <text evidence="1">Belongs to the membrane fusion protein (MFP) (TC 8.A.1) family.</text>
</comment>
<evidence type="ECO:0000256" key="3">
    <source>
        <dbReference type="SAM" id="SignalP"/>
    </source>
</evidence>
<dbReference type="Pfam" id="PF25973">
    <property type="entry name" value="BSH_CzcB"/>
    <property type="match status" value="1"/>
</dbReference>
<dbReference type="InterPro" id="IPR006143">
    <property type="entry name" value="RND_pump_MFP"/>
</dbReference>
<comment type="caution">
    <text evidence="7">The sequence shown here is derived from an EMBL/GenBank/DDBJ whole genome shotgun (WGS) entry which is preliminary data.</text>
</comment>
<dbReference type="Gene3D" id="2.40.420.20">
    <property type="match status" value="1"/>
</dbReference>
<dbReference type="Pfam" id="PF25975">
    <property type="entry name" value="CzcB_C"/>
    <property type="match status" value="1"/>
</dbReference>
<dbReference type="InterPro" id="IPR058649">
    <property type="entry name" value="CzcB_C"/>
</dbReference>
<proteinExistence type="inferred from homology"/>